<dbReference type="OrthoDB" id="1606438at2759"/>
<comment type="caution">
    <text evidence="5">The sequence shown here is derived from an EMBL/GenBank/DDBJ whole genome shotgun (WGS) entry which is preliminary data.</text>
</comment>
<dbReference type="Gene3D" id="1.10.10.10">
    <property type="entry name" value="Winged helix-like DNA-binding domain superfamily/Winged helix DNA-binding domain"/>
    <property type="match status" value="1"/>
</dbReference>
<proteinExistence type="predicted"/>
<accession>A0A8T9CBN0</accession>
<keyword evidence="1" id="KW-0489">Methyltransferase</keyword>
<dbReference type="SUPFAM" id="SSF53335">
    <property type="entry name" value="S-adenosyl-L-methionine-dependent methyltransferases"/>
    <property type="match status" value="1"/>
</dbReference>
<keyword evidence="6" id="KW-1185">Reference proteome</keyword>
<keyword evidence="3" id="KW-0949">S-adenosyl-L-methionine</keyword>
<feature type="domain" description="O-methyltransferase C-terminal" evidence="4">
    <location>
        <begin position="230"/>
        <end position="396"/>
    </location>
</feature>
<name>A0A8T9CBN0_9HELO</name>
<dbReference type="Pfam" id="PF00891">
    <property type="entry name" value="Methyltransf_2"/>
    <property type="match status" value="1"/>
</dbReference>
<protein>
    <submittedName>
        <fullName evidence="5">O-methyltransferase gsfB</fullName>
    </submittedName>
</protein>
<evidence type="ECO:0000256" key="1">
    <source>
        <dbReference type="ARBA" id="ARBA00022603"/>
    </source>
</evidence>
<dbReference type="InterPro" id="IPR016461">
    <property type="entry name" value="COMT-like"/>
</dbReference>
<dbReference type="GO" id="GO:0032259">
    <property type="term" value="P:methylation"/>
    <property type="evidence" value="ECO:0007669"/>
    <property type="project" value="UniProtKB-KW"/>
</dbReference>
<dbReference type="GO" id="GO:0008171">
    <property type="term" value="F:O-methyltransferase activity"/>
    <property type="evidence" value="ECO:0007669"/>
    <property type="project" value="InterPro"/>
</dbReference>
<evidence type="ECO:0000256" key="3">
    <source>
        <dbReference type="ARBA" id="ARBA00022691"/>
    </source>
</evidence>
<dbReference type="Gene3D" id="3.40.50.150">
    <property type="entry name" value="Vaccinia Virus protein VP39"/>
    <property type="match status" value="1"/>
</dbReference>
<evidence type="ECO:0000259" key="4">
    <source>
        <dbReference type="Pfam" id="PF00891"/>
    </source>
</evidence>
<dbReference type="PROSITE" id="PS51683">
    <property type="entry name" value="SAM_OMT_II"/>
    <property type="match status" value="1"/>
</dbReference>
<dbReference type="InterPro" id="IPR029063">
    <property type="entry name" value="SAM-dependent_MTases_sf"/>
</dbReference>
<evidence type="ECO:0000313" key="5">
    <source>
        <dbReference type="EMBL" id="TVY81174.1"/>
    </source>
</evidence>
<dbReference type="AlphaFoldDB" id="A0A8T9CBN0"/>
<dbReference type="EMBL" id="QGMK01000532">
    <property type="protein sequence ID" value="TVY81174.1"/>
    <property type="molecule type" value="Genomic_DNA"/>
</dbReference>
<dbReference type="PANTHER" id="PTHR43712:SF12">
    <property type="entry name" value="STERIGMATOCYSTIN 8-O-METHYLTRANSFERASE"/>
    <property type="match status" value="1"/>
</dbReference>
<reference evidence="5 6" key="1">
    <citation type="submission" date="2018-05" db="EMBL/GenBank/DDBJ databases">
        <title>Genome sequencing and assembly of the regulated plant pathogen Lachnellula willkommii and related sister species for the development of diagnostic species identification markers.</title>
        <authorList>
            <person name="Giroux E."/>
            <person name="Bilodeau G."/>
        </authorList>
    </citation>
    <scope>NUCLEOTIDE SEQUENCE [LARGE SCALE GENOMIC DNA]</scope>
    <source>
        <strain evidence="5 6">CBS 268.59</strain>
    </source>
</reference>
<evidence type="ECO:0000313" key="6">
    <source>
        <dbReference type="Proteomes" id="UP000469558"/>
    </source>
</evidence>
<sequence>KTPEKFTTADMAASSRIVELSATIHETTIKVDAYLAANDLPTPSFDISCPPKLFLPPEIQACRDAVLEATDELTALMLGPVESLIPPPNSWISVTALERFKIANSFPPGETSTFAKIAKSCSISESDCRRLMRHAMTFYIFSEPTPDVVAHTASSKALAEIPPVGSFIGFVAEEMLPASTRLVDAMQKWPGSEESNETGFALLYDTDVPMMQVASADPRRAQQMGNAMSFLHSRPGENVRYLVENFPWSGSGLLVDIGGAKGTVGIEIARHVPGINIIVQDKPEVIRNTEVPEDLGGRLQLMGHDFFTTQPVKDADIYLIRNVLHDWSNKYAAKILSNLIPALKKGARVLINDRCLPPPGALSLYKARQPRASDLYMKGIQNAKERDSADWAQLFESVDPRFSSLEVISPPGSFLSMIKCYMGRLRFSLRRTALGTDLVMTAECRPLTGRACEFTILI</sequence>
<dbReference type="InterPro" id="IPR036388">
    <property type="entry name" value="WH-like_DNA-bd_sf"/>
</dbReference>
<keyword evidence="2" id="KW-0808">Transferase</keyword>
<feature type="non-terminal residue" evidence="5">
    <location>
        <position position="1"/>
    </location>
</feature>
<dbReference type="InterPro" id="IPR001077">
    <property type="entry name" value="COMT_C"/>
</dbReference>
<gene>
    <name evidence="5" type="primary">gsfB_7</name>
    <name evidence="5" type="ORF">LSUE1_G007055</name>
</gene>
<evidence type="ECO:0000256" key="2">
    <source>
        <dbReference type="ARBA" id="ARBA00022679"/>
    </source>
</evidence>
<dbReference type="Proteomes" id="UP000469558">
    <property type="component" value="Unassembled WGS sequence"/>
</dbReference>
<organism evidence="5 6">
    <name type="scientific">Lachnellula suecica</name>
    <dbReference type="NCBI Taxonomy" id="602035"/>
    <lineage>
        <taxon>Eukaryota</taxon>
        <taxon>Fungi</taxon>
        <taxon>Dikarya</taxon>
        <taxon>Ascomycota</taxon>
        <taxon>Pezizomycotina</taxon>
        <taxon>Leotiomycetes</taxon>
        <taxon>Helotiales</taxon>
        <taxon>Lachnaceae</taxon>
        <taxon>Lachnellula</taxon>
    </lineage>
</organism>
<dbReference type="PANTHER" id="PTHR43712">
    <property type="entry name" value="PUTATIVE (AFU_ORTHOLOGUE AFUA_4G14580)-RELATED"/>
    <property type="match status" value="1"/>
</dbReference>